<proteinExistence type="predicted"/>
<evidence type="ECO:0000313" key="2">
    <source>
        <dbReference type="EMBL" id="GFP75153.1"/>
    </source>
</evidence>
<keyword evidence="1" id="KW-0472">Membrane</keyword>
<organism evidence="2 3">
    <name type="scientific">Clostridium fungisolvens</name>
    <dbReference type="NCBI Taxonomy" id="1604897"/>
    <lineage>
        <taxon>Bacteria</taxon>
        <taxon>Bacillati</taxon>
        <taxon>Bacillota</taxon>
        <taxon>Clostridia</taxon>
        <taxon>Eubacteriales</taxon>
        <taxon>Clostridiaceae</taxon>
        <taxon>Clostridium</taxon>
    </lineage>
</organism>
<protein>
    <submittedName>
        <fullName evidence="2">Uncharacterized protein</fullName>
    </submittedName>
</protein>
<feature type="transmembrane region" description="Helical" evidence="1">
    <location>
        <begin position="12"/>
        <end position="29"/>
    </location>
</feature>
<dbReference type="EMBL" id="BLZR01000001">
    <property type="protein sequence ID" value="GFP75153.1"/>
    <property type="molecule type" value="Genomic_DNA"/>
</dbReference>
<comment type="caution">
    <text evidence="2">The sequence shown here is derived from an EMBL/GenBank/DDBJ whole genome shotgun (WGS) entry which is preliminary data.</text>
</comment>
<accession>A0A6V8SJS9</accession>
<reference evidence="2 3" key="1">
    <citation type="submission" date="2020-07" db="EMBL/GenBank/DDBJ databases">
        <title>A new beta-1,3-glucan-decomposing anaerobic bacterium isolated from anoxic soil subjected to biological soil disinfestation.</title>
        <authorList>
            <person name="Ueki A."/>
            <person name="Tonouchi A."/>
        </authorList>
    </citation>
    <scope>NUCLEOTIDE SEQUENCE [LARGE SCALE GENOMIC DNA]</scope>
    <source>
        <strain evidence="2 3">TW1</strain>
    </source>
</reference>
<evidence type="ECO:0000256" key="1">
    <source>
        <dbReference type="SAM" id="Phobius"/>
    </source>
</evidence>
<dbReference type="Proteomes" id="UP000580568">
    <property type="component" value="Unassembled WGS sequence"/>
</dbReference>
<keyword evidence="1" id="KW-1133">Transmembrane helix</keyword>
<evidence type="ECO:0000313" key="3">
    <source>
        <dbReference type="Proteomes" id="UP000580568"/>
    </source>
</evidence>
<dbReference type="RefSeq" id="WP_183276679.1">
    <property type="nucleotide sequence ID" value="NZ_BLZR01000001.1"/>
</dbReference>
<keyword evidence="3" id="KW-1185">Reference proteome</keyword>
<sequence length="288" mass="33489">MHFSRKRFVDLILLFLLFAVIGIIVYFYVPNISLTLNSILFNSTANKIEYKKDKNGEEVSEIYLTPVPMTKNLQLVSTLLSTSDLTFGYLDKSDDVDMDFLRKFVNDKDINLIFAKDTQFDTFSKLGVNLCSSKSYFQANYQGKRINFIYIDVDNESTDNFNKMMNAVEDLKKNNLPVVIYVDSSKPLNDEYIKVLSKTGANLVLTSSYDKYKFKLINKTVFVNNCNNTEINYIPQFSFIFYKNYSVSIGIKLIITDYEKKDSVIKDLNDRSYNIPFKISEKFNYIDY</sequence>
<dbReference type="AlphaFoldDB" id="A0A6V8SJS9"/>
<gene>
    <name evidence="2" type="ORF">bsdtw1_01224</name>
</gene>
<name>A0A6V8SJS9_9CLOT</name>
<keyword evidence="1" id="KW-0812">Transmembrane</keyword>